<evidence type="ECO:0000256" key="3">
    <source>
        <dbReference type="ARBA" id="ARBA00011894"/>
    </source>
</evidence>
<dbReference type="HAMAP" id="MF_01218_B">
    <property type="entry name" value="Upp_B"/>
    <property type="match status" value="1"/>
</dbReference>
<dbReference type="Proteomes" id="UP000199652">
    <property type="component" value="Unassembled WGS sequence"/>
</dbReference>
<evidence type="ECO:0000256" key="14">
    <source>
        <dbReference type="ARBA" id="ARBA00079807"/>
    </source>
</evidence>
<dbReference type="InterPro" id="IPR029057">
    <property type="entry name" value="PRTase-like"/>
</dbReference>
<dbReference type="SUPFAM" id="SSF53271">
    <property type="entry name" value="PRTase-like"/>
    <property type="match status" value="1"/>
</dbReference>
<dbReference type="GO" id="GO:0000287">
    <property type="term" value="F:magnesium ion binding"/>
    <property type="evidence" value="ECO:0007669"/>
    <property type="project" value="UniProtKB-UniRule"/>
</dbReference>
<evidence type="ECO:0000256" key="2">
    <source>
        <dbReference type="ARBA" id="ARBA00009516"/>
    </source>
</evidence>
<dbReference type="InterPro" id="IPR005765">
    <property type="entry name" value="UPRT"/>
</dbReference>
<dbReference type="NCBIfam" id="NF001097">
    <property type="entry name" value="PRK00129.1"/>
    <property type="match status" value="1"/>
</dbReference>
<dbReference type="InterPro" id="IPR034332">
    <property type="entry name" value="Upp_B"/>
</dbReference>
<evidence type="ECO:0000256" key="7">
    <source>
        <dbReference type="ARBA" id="ARBA00022741"/>
    </source>
</evidence>
<keyword evidence="9 15" id="KW-0342">GTP-binding</keyword>
<comment type="cofactor">
    <cofactor evidence="15">
        <name>Mg(2+)</name>
        <dbReference type="ChEBI" id="CHEBI:18420"/>
    </cofactor>
    <text evidence="15">Binds 1 Mg(2+) ion per subunit. The magnesium is bound as Mg-PRPP.</text>
</comment>
<sequence length="209" mass="22725">MENVIEKKHPLMTHKLTLMRMKETSAFEFRQLVDELATLLAYEVTESFATKPIEIETPIGATTQAVLAQKNVVIMPILRAGLGMVNGMLHVIPNATIAHVGLERDDETLKIREYYRKFPKDIAEATLIITDPMLATGASAAHAIALAKEAGCRDIKLVNILAAPEGITAIHSVHPEVPIYCAAIDEGLNEKGYIVPGLGDAGDRLFGTL</sequence>
<dbReference type="GO" id="GO:0006223">
    <property type="term" value="P:uracil salvage"/>
    <property type="evidence" value="ECO:0007669"/>
    <property type="project" value="InterPro"/>
</dbReference>
<evidence type="ECO:0000256" key="13">
    <source>
        <dbReference type="ARBA" id="ARBA00072146"/>
    </source>
</evidence>
<evidence type="ECO:0000313" key="17">
    <source>
        <dbReference type="EMBL" id="SDY25459.1"/>
    </source>
</evidence>
<dbReference type="STRING" id="1528.SAMN04488579_12231"/>
<comment type="pathway">
    <text evidence="1 15">Pyrimidine metabolism; UMP biosynthesis via salvage pathway; UMP from uracil: step 1/1.</text>
</comment>
<evidence type="ECO:0000256" key="12">
    <source>
        <dbReference type="ARBA" id="ARBA00056901"/>
    </source>
</evidence>
<evidence type="ECO:0000313" key="18">
    <source>
        <dbReference type="Proteomes" id="UP000199652"/>
    </source>
</evidence>
<dbReference type="FunFam" id="3.40.50.2020:FF:000003">
    <property type="entry name" value="Uracil phosphoribosyltransferase"/>
    <property type="match status" value="1"/>
</dbReference>
<dbReference type="UniPathway" id="UPA00574">
    <property type="reaction ID" value="UER00636"/>
</dbReference>
<dbReference type="PANTHER" id="PTHR32315">
    <property type="entry name" value="ADENINE PHOSPHORIBOSYLTRANSFERASE"/>
    <property type="match status" value="1"/>
</dbReference>
<dbReference type="EC" id="2.4.2.9" evidence="3 15"/>
<evidence type="ECO:0000256" key="4">
    <source>
        <dbReference type="ARBA" id="ARBA00022533"/>
    </source>
</evidence>
<dbReference type="Gene3D" id="3.40.50.2020">
    <property type="match status" value="1"/>
</dbReference>
<gene>
    <name evidence="15" type="primary">upp</name>
    <name evidence="17" type="ORF">SAMN04488579_12231</name>
</gene>
<feature type="binding site" evidence="15">
    <location>
        <position position="194"/>
    </location>
    <ligand>
        <name>uracil</name>
        <dbReference type="ChEBI" id="CHEBI:17568"/>
    </ligand>
</feature>
<dbReference type="GO" id="GO:0005525">
    <property type="term" value="F:GTP binding"/>
    <property type="evidence" value="ECO:0007669"/>
    <property type="project" value="UniProtKB-KW"/>
</dbReference>
<organism evidence="17 18">
    <name type="scientific">Eubacterium barkeri</name>
    <name type="common">Clostridium barkeri</name>
    <dbReference type="NCBI Taxonomy" id="1528"/>
    <lineage>
        <taxon>Bacteria</taxon>
        <taxon>Bacillati</taxon>
        <taxon>Bacillota</taxon>
        <taxon>Clostridia</taxon>
        <taxon>Eubacteriales</taxon>
        <taxon>Eubacteriaceae</taxon>
        <taxon>Eubacterium</taxon>
    </lineage>
</organism>
<keyword evidence="18" id="KW-1185">Reference proteome</keyword>
<keyword evidence="7 15" id="KW-0547">Nucleotide-binding</keyword>
<feature type="binding site" evidence="15">
    <location>
        <position position="104"/>
    </location>
    <ligand>
        <name>5-phospho-alpha-D-ribose 1-diphosphate</name>
        <dbReference type="ChEBI" id="CHEBI:58017"/>
    </ligand>
</feature>
<keyword evidence="4 15" id="KW-0021">Allosteric enzyme</keyword>
<protein>
    <recommendedName>
        <fullName evidence="13 15">Uracil phosphoribosyltransferase</fullName>
        <ecNumber evidence="3 15">2.4.2.9</ecNumber>
    </recommendedName>
    <alternativeName>
        <fullName evidence="10 15">UMP pyrophosphorylase</fullName>
    </alternativeName>
    <alternativeName>
        <fullName evidence="14 15">UPRTase</fullName>
    </alternativeName>
</protein>
<dbReference type="EMBL" id="FNOU01000022">
    <property type="protein sequence ID" value="SDY25459.1"/>
    <property type="molecule type" value="Genomic_DNA"/>
</dbReference>
<reference evidence="18" key="1">
    <citation type="submission" date="2016-10" db="EMBL/GenBank/DDBJ databases">
        <authorList>
            <person name="Varghese N."/>
            <person name="Submissions S."/>
        </authorList>
    </citation>
    <scope>NUCLEOTIDE SEQUENCE [LARGE SCALE GENOMIC DNA]</scope>
    <source>
        <strain evidence="18">VPI 5359</strain>
    </source>
</reference>
<dbReference type="CDD" id="cd06223">
    <property type="entry name" value="PRTases_typeI"/>
    <property type="match status" value="1"/>
</dbReference>
<evidence type="ECO:0000259" key="16">
    <source>
        <dbReference type="Pfam" id="PF14681"/>
    </source>
</evidence>
<keyword evidence="5 15" id="KW-0328">Glycosyltransferase</keyword>
<accession>A0A1H3IDW7</accession>
<dbReference type="GO" id="GO:0005737">
    <property type="term" value="C:cytoplasm"/>
    <property type="evidence" value="ECO:0007669"/>
    <property type="project" value="UniProtKB-ARBA"/>
</dbReference>
<dbReference type="Pfam" id="PF14681">
    <property type="entry name" value="UPRTase"/>
    <property type="match status" value="1"/>
</dbReference>
<evidence type="ECO:0000256" key="8">
    <source>
        <dbReference type="ARBA" id="ARBA00022842"/>
    </source>
</evidence>
<feature type="binding site" evidence="15">
    <location>
        <begin position="199"/>
        <end position="201"/>
    </location>
    <ligand>
        <name>uracil</name>
        <dbReference type="ChEBI" id="CHEBI:17568"/>
    </ligand>
</feature>
<dbReference type="PANTHER" id="PTHR32315:SF4">
    <property type="entry name" value="URACIL PHOSPHORIBOSYLTRANSFERASE, CHLOROPLASTIC"/>
    <property type="match status" value="1"/>
</dbReference>
<keyword evidence="8 15" id="KW-0460">Magnesium</keyword>
<feature type="binding site" evidence="15">
    <location>
        <position position="79"/>
    </location>
    <ligand>
        <name>5-phospho-alpha-D-ribose 1-diphosphate</name>
        <dbReference type="ChEBI" id="CHEBI:58017"/>
    </ligand>
</feature>
<dbReference type="NCBIfam" id="TIGR01091">
    <property type="entry name" value="upp"/>
    <property type="match status" value="1"/>
</dbReference>
<feature type="binding site" evidence="15">
    <location>
        <begin position="131"/>
        <end position="139"/>
    </location>
    <ligand>
        <name>5-phospho-alpha-D-ribose 1-diphosphate</name>
        <dbReference type="ChEBI" id="CHEBI:58017"/>
    </ligand>
</feature>
<keyword evidence="6 15" id="KW-0808">Transferase</keyword>
<comment type="function">
    <text evidence="12 15">Catalyzes the conversion of uracil and 5-phospho-alpha-D-ribose 1-diphosphate (PRPP) to UMP and diphosphate.</text>
</comment>
<dbReference type="GO" id="GO:0044206">
    <property type="term" value="P:UMP salvage"/>
    <property type="evidence" value="ECO:0007669"/>
    <property type="project" value="UniProtKB-UniRule"/>
</dbReference>
<dbReference type="InterPro" id="IPR050054">
    <property type="entry name" value="UPRTase/APRTase"/>
</dbReference>
<feature type="domain" description="Phosphoribosyltransferase" evidence="16">
    <location>
        <begin position="8"/>
        <end position="208"/>
    </location>
</feature>
<evidence type="ECO:0000256" key="15">
    <source>
        <dbReference type="HAMAP-Rule" id="MF_01218"/>
    </source>
</evidence>
<dbReference type="GO" id="GO:0004845">
    <property type="term" value="F:uracil phosphoribosyltransferase activity"/>
    <property type="evidence" value="ECO:0007669"/>
    <property type="project" value="UniProtKB-UniRule"/>
</dbReference>
<feature type="binding site" evidence="15">
    <location>
        <position position="200"/>
    </location>
    <ligand>
        <name>5-phospho-alpha-D-ribose 1-diphosphate</name>
        <dbReference type="ChEBI" id="CHEBI:58017"/>
    </ligand>
</feature>
<dbReference type="AlphaFoldDB" id="A0A1H3IDW7"/>
<evidence type="ECO:0000256" key="1">
    <source>
        <dbReference type="ARBA" id="ARBA00005180"/>
    </source>
</evidence>
<comment type="catalytic activity">
    <reaction evidence="11 15">
        <text>UMP + diphosphate = 5-phospho-alpha-D-ribose 1-diphosphate + uracil</text>
        <dbReference type="Rhea" id="RHEA:13017"/>
        <dbReference type="ChEBI" id="CHEBI:17568"/>
        <dbReference type="ChEBI" id="CHEBI:33019"/>
        <dbReference type="ChEBI" id="CHEBI:57865"/>
        <dbReference type="ChEBI" id="CHEBI:58017"/>
        <dbReference type="EC" id="2.4.2.9"/>
    </reaction>
</comment>
<comment type="activity regulation">
    <text evidence="15">Allosterically activated by GTP.</text>
</comment>
<evidence type="ECO:0000256" key="10">
    <source>
        <dbReference type="ARBA" id="ARBA00031082"/>
    </source>
</evidence>
<dbReference type="RefSeq" id="WP_090246579.1">
    <property type="nucleotide sequence ID" value="NZ_FNOU01000022.1"/>
</dbReference>
<evidence type="ECO:0000256" key="11">
    <source>
        <dbReference type="ARBA" id="ARBA00052919"/>
    </source>
</evidence>
<evidence type="ECO:0000256" key="9">
    <source>
        <dbReference type="ARBA" id="ARBA00023134"/>
    </source>
</evidence>
<dbReference type="OrthoDB" id="9781675at2"/>
<name>A0A1H3IDW7_EUBBA</name>
<evidence type="ECO:0000256" key="6">
    <source>
        <dbReference type="ARBA" id="ARBA00022679"/>
    </source>
</evidence>
<evidence type="ECO:0000256" key="5">
    <source>
        <dbReference type="ARBA" id="ARBA00022676"/>
    </source>
</evidence>
<comment type="similarity">
    <text evidence="2 15">Belongs to the UPRTase family.</text>
</comment>
<dbReference type="InterPro" id="IPR000836">
    <property type="entry name" value="PRTase_dom"/>
</dbReference>
<proteinExistence type="inferred from homology"/>